<feature type="compositionally biased region" description="Low complexity" evidence="1">
    <location>
        <begin position="243"/>
        <end position="255"/>
    </location>
</feature>
<protein>
    <recommendedName>
        <fullName evidence="2">Disease resistance R13L4/SHOC-2-like LRR domain-containing protein</fullName>
    </recommendedName>
</protein>
<dbReference type="GO" id="GO:0006351">
    <property type="term" value="P:DNA-templated transcription"/>
    <property type="evidence" value="ECO:0007669"/>
    <property type="project" value="InterPro"/>
</dbReference>
<dbReference type="VEuPathDB" id="VectorBase:AALB20_038172"/>
<dbReference type="SMART" id="SM00364">
    <property type="entry name" value="LRR_BAC"/>
    <property type="match status" value="5"/>
</dbReference>
<dbReference type="Gene3D" id="3.80.10.10">
    <property type="entry name" value="Ribonuclease Inhibitor"/>
    <property type="match status" value="2"/>
</dbReference>
<dbReference type="Gene3D" id="2.20.28.30">
    <property type="entry name" value="RNA polymerase ii, chain L"/>
    <property type="match status" value="1"/>
</dbReference>
<dbReference type="VEuPathDB" id="VectorBase:AALB008504"/>
<dbReference type="GO" id="GO:0003677">
    <property type="term" value="F:DNA binding"/>
    <property type="evidence" value="ECO:0007669"/>
    <property type="project" value="InterPro"/>
</dbReference>
<evidence type="ECO:0000313" key="4">
    <source>
        <dbReference type="Proteomes" id="UP000069272"/>
    </source>
</evidence>
<dbReference type="InterPro" id="IPR020825">
    <property type="entry name" value="Phe-tRNA_synthase-like_B3/B4"/>
</dbReference>
<dbReference type="InterPro" id="IPR001611">
    <property type="entry name" value="Leu-rich_rpt"/>
</dbReference>
<evidence type="ECO:0000313" key="3">
    <source>
        <dbReference type="EnsemblMetazoa" id="AALB008504-PA"/>
    </source>
</evidence>
<dbReference type="GO" id="GO:0005737">
    <property type="term" value="C:cytoplasm"/>
    <property type="evidence" value="ECO:0007669"/>
    <property type="project" value="TreeGrafter"/>
</dbReference>
<dbReference type="Proteomes" id="UP000069272">
    <property type="component" value="Chromosome 3R"/>
</dbReference>
<dbReference type="SMART" id="SM00369">
    <property type="entry name" value="LRR_TYP"/>
    <property type="match status" value="5"/>
</dbReference>
<evidence type="ECO:0000259" key="2">
    <source>
        <dbReference type="Pfam" id="PF23598"/>
    </source>
</evidence>
<dbReference type="EnsemblMetazoa" id="AALB008504-RA">
    <property type="protein sequence ID" value="AALB008504-PA"/>
    <property type="gene ID" value="AALB008504"/>
</dbReference>
<dbReference type="Pfam" id="PF03604">
    <property type="entry name" value="Zn_ribbon_RPAB4"/>
    <property type="match status" value="1"/>
</dbReference>
<dbReference type="InterPro" id="IPR003591">
    <property type="entry name" value="Leu-rich_rpt_typical-subtyp"/>
</dbReference>
<sequence length="631" mass="70360">MWPEVETAKDENRRELKLTGASVAKRITDNAGCLDEAIYGLASLNLLDVNDTPLQVISPRLASLTHLQSLLLFRNKIAEVPAAIGTLGELKVLDLSGNKLTELPAEFGQLRSLTTLNLSFNQLKTVELTRLAHLSVCNLSGNQLEEVPEFYVGEVHHLTEVILEKNLITELPEALTRHQILKTLNVADNRIEQVPKYVSKCVKLKEINLKGNPLKDKRLLKLVDQCRSKQVLDYVEKNGYQAAKGAKAPKKGSPSEASQEANQDAPAATTPEEQPTQQEAVDEAQLKIVIRKVTPNTPKVSFTAEARTIRPHALFCIVRNFPVADLKKFLQLQNSLHDVECARREVATIATHDLAQVKGKGLRYHAAPPEEISLKPLGSATQVTAAKYYADLRHHAEQVRKDKKRNTYSGVHKFIALLENQPLFAYVSDEEKVISLPPLTNCDETKMTDTTRDLLLEVTSDVDHRHCVRVMNALLHRMLLMDVEPIAPALNGESAAAAVGKSKKSKASAKVEAVRYNRSVTLEVEQVELYDSAAGRLHSVFPGKGDVVGDVAKGIVVEMVSRTRSLEKQRATRRVQRAKMEKPTVPAVLYYCGECHEEIMLRSQDPVRCTSCGYRILYKKRTNRMMIFDAR</sequence>
<dbReference type="PRINTS" id="PR00019">
    <property type="entry name" value="LEURICHRPT"/>
</dbReference>
<reference evidence="3" key="2">
    <citation type="submission" date="2022-08" db="UniProtKB">
        <authorList>
            <consortium name="EnsemblMetazoa"/>
        </authorList>
    </citation>
    <scope>IDENTIFICATION</scope>
    <source>
        <strain evidence="3">STECLA/ALBI9_A</strain>
    </source>
</reference>
<feature type="domain" description="Disease resistance R13L4/SHOC-2-like LRR" evidence="2">
    <location>
        <begin position="60"/>
        <end position="159"/>
    </location>
</feature>
<dbReference type="InterPro" id="IPR055414">
    <property type="entry name" value="LRR_R13L4/SHOC2-like"/>
</dbReference>
<dbReference type="InterPro" id="IPR032675">
    <property type="entry name" value="LRR_dom_sf"/>
</dbReference>
<dbReference type="InterPro" id="IPR050216">
    <property type="entry name" value="LRR_domain-containing"/>
</dbReference>
<dbReference type="AlphaFoldDB" id="A0A182FPN7"/>
<dbReference type="SUPFAM" id="SSF52047">
    <property type="entry name" value="RNI-like"/>
    <property type="match status" value="1"/>
</dbReference>
<reference evidence="3 4" key="1">
    <citation type="journal article" date="2017" name="G3 (Bethesda)">
        <title>The Physical Genome Mapping of Anopheles albimanus Corrected Scaffold Misassemblies and Identified Interarm Rearrangements in Genus Anopheles.</title>
        <authorList>
            <person name="Artemov G.N."/>
            <person name="Peery A.N."/>
            <person name="Jiang X."/>
            <person name="Tu Z."/>
            <person name="Stegniy V.N."/>
            <person name="Sharakhova M.V."/>
            <person name="Sharakhov I.V."/>
        </authorList>
    </citation>
    <scope>NUCLEOTIDE SEQUENCE [LARGE SCALE GENOMIC DNA]</scope>
    <source>
        <strain evidence="3 4">ALBI9_A</strain>
    </source>
</reference>
<proteinExistence type="predicted"/>
<dbReference type="InterPro" id="IPR006591">
    <property type="entry name" value="RNAP_P/RPABC4"/>
</dbReference>
<dbReference type="PROSITE" id="PS51450">
    <property type="entry name" value="LRR"/>
    <property type="match status" value="2"/>
</dbReference>
<dbReference type="InterPro" id="IPR029040">
    <property type="entry name" value="RPABC4/Spt4"/>
</dbReference>
<dbReference type="GO" id="GO:0003899">
    <property type="term" value="F:DNA-directed RNA polymerase activity"/>
    <property type="evidence" value="ECO:0007669"/>
    <property type="project" value="InterPro"/>
</dbReference>
<feature type="region of interest" description="Disordered" evidence="1">
    <location>
        <begin position="243"/>
        <end position="280"/>
    </location>
</feature>
<dbReference type="Pfam" id="PF23598">
    <property type="entry name" value="LRR_14"/>
    <property type="match status" value="1"/>
</dbReference>
<name>A0A182FPN7_ANOAL</name>
<dbReference type="SUPFAM" id="SSF63393">
    <property type="entry name" value="RNA polymerase subunits"/>
    <property type="match status" value="1"/>
</dbReference>
<organism evidence="3 4">
    <name type="scientific">Anopheles albimanus</name>
    <name type="common">New world malaria mosquito</name>
    <dbReference type="NCBI Taxonomy" id="7167"/>
    <lineage>
        <taxon>Eukaryota</taxon>
        <taxon>Metazoa</taxon>
        <taxon>Ecdysozoa</taxon>
        <taxon>Arthropoda</taxon>
        <taxon>Hexapoda</taxon>
        <taxon>Insecta</taxon>
        <taxon>Pterygota</taxon>
        <taxon>Neoptera</taxon>
        <taxon>Endopterygota</taxon>
        <taxon>Diptera</taxon>
        <taxon>Nematocera</taxon>
        <taxon>Culicoidea</taxon>
        <taxon>Culicidae</taxon>
        <taxon>Anophelinae</taxon>
        <taxon>Anopheles</taxon>
    </lineage>
</organism>
<dbReference type="SMART" id="SM00659">
    <property type="entry name" value="RPOLCX"/>
    <property type="match status" value="1"/>
</dbReference>
<evidence type="ECO:0000256" key="1">
    <source>
        <dbReference type="SAM" id="MobiDB-lite"/>
    </source>
</evidence>
<dbReference type="STRING" id="7167.A0A182FPN7"/>
<dbReference type="PANTHER" id="PTHR48051">
    <property type="match status" value="1"/>
</dbReference>
<dbReference type="PANTHER" id="PTHR48051:SF1">
    <property type="entry name" value="RAS SUPPRESSOR PROTEIN 1"/>
    <property type="match status" value="1"/>
</dbReference>
<keyword evidence="4" id="KW-1185">Reference proteome</keyword>
<accession>A0A182FPN7</accession>
<dbReference type="Gene3D" id="3.50.40.10">
    <property type="entry name" value="Phenylalanyl-trna Synthetase, Chain B, domain 3"/>
    <property type="match status" value="1"/>
</dbReference>